<dbReference type="Gene3D" id="3.40.50.720">
    <property type="entry name" value="NAD(P)-binding Rossmann-like Domain"/>
    <property type="match status" value="1"/>
</dbReference>
<dbReference type="InterPro" id="IPR000594">
    <property type="entry name" value="ThiF_NAD_FAD-bd"/>
</dbReference>
<keyword evidence="3" id="KW-1185">Reference proteome</keyword>
<dbReference type="RefSeq" id="WP_111598552.1">
    <property type="nucleotide sequence ID" value="NZ_QLLL01000005.1"/>
</dbReference>
<feature type="domain" description="THIF-type NAD/FAD binding fold" evidence="1">
    <location>
        <begin position="114"/>
        <end position="252"/>
    </location>
</feature>
<dbReference type="Pfam" id="PF00899">
    <property type="entry name" value="ThiF"/>
    <property type="match status" value="1"/>
</dbReference>
<protein>
    <submittedName>
        <fullName evidence="2">ThiF family protein</fullName>
    </submittedName>
</protein>
<dbReference type="PANTHER" id="PTHR43267">
    <property type="entry name" value="TRNA THREONYLCARBAMOYLADENOSINE DEHYDRATASE"/>
    <property type="match status" value="1"/>
</dbReference>
<dbReference type="SUPFAM" id="SSF69572">
    <property type="entry name" value="Activating enzymes of the ubiquitin-like proteins"/>
    <property type="match status" value="1"/>
</dbReference>
<dbReference type="GO" id="GO:0061503">
    <property type="term" value="F:tRNA threonylcarbamoyladenosine dehydratase"/>
    <property type="evidence" value="ECO:0007669"/>
    <property type="project" value="TreeGrafter"/>
</dbReference>
<evidence type="ECO:0000259" key="1">
    <source>
        <dbReference type="Pfam" id="PF00899"/>
    </source>
</evidence>
<comment type="caution">
    <text evidence="2">The sequence shown here is derived from an EMBL/GenBank/DDBJ whole genome shotgun (WGS) entry which is preliminary data.</text>
</comment>
<proteinExistence type="predicted"/>
<dbReference type="InterPro" id="IPR045886">
    <property type="entry name" value="ThiF/MoeB/HesA"/>
</dbReference>
<name>A0A327QI16_9BACT</name>
<reference evidence="2 3" key="1">
    <citation type="submission" date="2018-06" db="EMBL/GenBank/DDBJ databases">
        <title>Genomic Encyclopedia of Archaeal and Bacterial Type Strains, Phase II (KMG-II): from individual species to whole genera.</title>
        <authorList>
            <person name="Goeker M."/>
        </authorList>
    </citation>
    <scope>NUCLEOTIDE SEQUENCE [LARGE SCALE GENOMIC DNA]</scope>
    <source>
        <strain evidence="2 3">DSM 23857</strain>
    </source>
</reference>
<dbReference type="EMBL" id="QLLL01000005">
    <property type="protein sequence ID" value="RAJ04256.1"/>
    <property type="molecule type" value="Genomic_DNA"/>
</dbReference>
<dbReference type="GO" id="GO:0008641">
    <property type="term" value="F:ubiquitin-like modifier activating enzyme activity"/>
    <property type="evidence" value="ECO:0007669"/>
    <property type="project" value="InterPro"/>
</dbReference>
<dbReference type="InterPro" id="IPR035985">
    <property type="entry name" value="Ubiquitin-activating_enz"/>
</dbReference>
<organism evidence="2 3">
    <name type="scientific">Chitinophaga skermanii</name>
    <dbReference type="NCBI Taxonomy" id="331697"/>
    <lineage>
        <taxon>Bacteria</taxon>
        <taxon>Pseudomonadati</taxon>
        <taxon>Bacteroidota</taxon>
        <taxon>Chitinophagia</taxon>
        <taxon>Chitinophagales</taxon>
        <taxon>Chitinophagaceae</taxon>
        <taxon>Chitinophaga</taxon>
    </lineage>
</organism>
<dbReference type="Proteomes" id="UP000249547">
    <property type="component" value="Unassembled WGS sequence"/>
</dbReference>
<evidence type="ECO:0000313" key="2">
    <source>
        <dbReference type="EMBL" id="RAJ04256.1"/>
    </source>
</evidence>
<evidence type="ECO:0000313" key="3">
    <source>
        <dbReference type="Proteomes" id="UP000249547"/>
    </source>
</evidence>
<dbReference type="GO" id="GO:0061504">
    <property type="term" value="P:cyclic threonylcarbamoyladenosine biosynthetic process"/>
    <property type="evidence" value="ECO:0007669"/>
    <property type="project" value="TreeGrafter"/>
</dbReference>
<dbReference type="PANTHER" id="PTHR43267:SF3">
    <property type="entry name" value="THIF PROTEIN"/>
    <property type="match status" value="1"/>
</dbReference>
<dbReference type="OrthoDB" id="5149792at2"/>
<dbReference type="AlphaFoldDB" id="A0A327QI16"/>
<sequence>MTIKDRVQQEKQQEQVYQPVFYRLKDKTQQQALEELVSAHPYIRVYDEIISQLRELVKSLHPTKRLTEEEIEVAVKEHVGSTPLEQYGVWVYYPWIHKVVHIVDEEEFILLRTSRNLHKITAEERDILRKKKLGVIGLSVGQSIALTLVMERLCGEIRLSDFDALELTNMNRIRTGIHNLSIPKVIIAAREIAELDPFVKVVCYTDGATEQNLDDFLTKDGQLDILIEECDGIDIKIISRIKAKALKMPVVMEMNDRGMLDIERYDLHPDYPMMHGLIPDIDPLKLKHLSNEEKVPILGPMVGMQDMSPRMKYSLSEIGKTITTWPQLASSVVLGGAMVADTCRRILLNQLQSSGRYYVDFDKLIS</sequence>
<dbReference type="CDD" id="cd01483">
    <property type="entry name" value="E1_enzyme_family"/>
    <property type="match status" value="1"/>
</dbReference>
<gene>
    <name evidence="2" type="ORF">LX64_03136</name>
</gene>
<accession>A0A327QI16</accession>